<feature type="compositionally biased region" description="Low complexity" evidence="9">
    <location>
        <begin position="168"/>
        <end position="187"/>
    </location>
</feature>
<keyword evidence="7 8" id="KW-0234">DNA repair</keyword>
<sequence>MESNEISECPVCGESFAMTSIEQHVNECLNAADNTTQRSRKRKSSELSSTAWGCLRPQTNQNETESSETVNKRHKINVGSENPRSDSPIVIEEDSRSSGSPDILVTDSSNVNDKSSSEDQTSTSDSRSKSTTNSNTKQTSFFQKKKLEMNGDKMPQSKSQGIEILSRSSNPSPVQQVESSSSSSSSNLKQSTFNPFFQKRSTTTDTKKTSFKPLAEQMRPSSLERYVGQEKAVGKKSMLHSLLLSDHIPSMILWGPPGCGKEVIKVAKNDQKMFRRKTVMFLDEIHRFNKTQQDSLLPHVEDGTITLIGATTENPSFQVNSALLSRCRVIVLEKLSTEALKTILIRAVEESGGMIFQSEDEMDNSESCEPSVWVADQALEVLANLCDGDARSALNSLQMALQSQIAECNNGTNENKDVAIVTVEHVKTSLQRSHITYDKTGEEHYNTVSALQKSIRGSDDSAALYWLMRMLEGGEDPLYIARRLVRTASEDIGLADPQALNQSVAAFQACHFLGMPECGVILAQCAVYLARAPKSVEITAAYSKVKKCIQEHEGPLPGVPLHLRNATSKLNKSLGYGKGYKYNPAFKTPVKQDYLPEELIGTNFFT</sequence>
<evidence type="ECO:0000256" key="4">
    <source>
        <dbReference type="ARBA" id="ARBA00022771"/>
    </source>
</evidence>
<dbReference type="Gene3D" id="1.10.3710.10">
    <property type="entry name" value="DNA polymerase III clamp loader subunits, C-terminal domain"/>
    <property type="match status" value="1"/>
</dbReference>
<dbReference type="GO" id="GO:0017116">
    <property type="term" value="F:single-stranded DNA helicase activity"/>
    <property type="evidence" value="ECO:0007669"/>
    <property type="project" value="TreeGrafter"/>
</dbReference>
<evidence type="ECO:0000256" key="9">
    <source>
        <dbReference type="SAM" id="MobiDB-lite"/>
    </source>
</evidence>
<dbReference type="AlphaFoldDB" id="V3YY49"/>
<dbReference type="GO" id="GO:0003677">
    <property type="term" value="F:DNA binding"/>
    <property type="evidence" value="ECO:0007669"/>
    <property type="project" value="InterPro"/>
</dbReference>
<feature type="compositionally biased region" description="Low complexity" evidence="9">
    <location>
        <begin position="118"/>
        <end position="140"/>
    </location>
</feature>
<keyword evidence="12" id="KW-1185">Reference proteome</keyword>
<dbReference type="InterPro" id="IPR006642">
    <property type="entry name" value="Rad18_UBZ4"/>
</dbReference>
<dbReference type="OMA" id="RIILSQC"/>
<reference evidence="11 12" key="1">
    <citation type="journal article" date="2013" name="Nature">
        <title>Insights into bilaterian evolution from three spiralian genomes.</title>
        <authorList>
            <person name="Simakov O."/>
            <person name="Marletaz F."/>
            <person name="Cho S.J."/>
            <person name="Edsinger-Gonzales E."/>
            <person name="Havlak P."/>
            <person name="Hellsten U."/>
            <person name="Kuo D.H."/>
            <person name="Larsson T."/>
            <person name="Lv J."/>
            <person name="Arendt D."/>
            <person name="Savage R."/>
            <person name="Osoegawa K."/>
            <person name="de Jong P."/>
            <person name="Grimwood J."/>
            <person name="Chapman J.A."/>
            <person name="Shapiro H."/>
            <person name="Aerts A."/>
            <person name="Otillar R.P."/>
            <person name="Terry A.Y."/>
            <person name="Boore J.L."/>
            <person name="Grigoriev I.V."/>
            <person name="Lindberg D.R."/>
            <person name="Seaver E.C."/>
            <person name="Weisblat D.A."/>
            <person name="Putnam N.H."/>
            <person name="Rokhsar D.S."/>
        </authorList>
    </citation>
    <scope>NUCLEOTIDE SEQUENCE [LARGE SCALE GENOMIC DNA]</scope>
</reference>
<dbReference type="GO" id="GO:0005524">
    <property type="term" value="F:ATP binding"/>
    <property type="evidence" value="ECO:0007669"/>
    <property type="project" value="UniProtKB-KW"/>
</dbReference>
<accession>V3YY49</accession>
<dbReference type="GO" id="GO:0016887">
    <property type="term" value="F:ATP hydrolysis activity"/>
    <property type="evidence" value="ECO:0007669"/>
    <property type="project" value="InterPro"/>
</dbReference>
<evidence type="ECO:0000256" key="1">
    <source>
        <dbReference type="ARBA" id="ARBA00022723"/>
    </source>
</evidence>
<feature type="compositionally biased region" description="Polar residues" evidence="9">
    <location>
        <begin position="46"/>
        <end position="69"/>
    </location>
</feature>
<evidence type="ECO:0000313" key="11">
    <source>
        <dbReference type="EMBL" id="ESO83048.1"/>
    </source>
</evidence>
<gene>
    <name evidence="11" type="ORF">LOTGIDRAFT_236835</name>
</gene>
<evidence type="ECO:0000256" key="6">
    <source>
        <dbReference type="ARBA" id="ARBA00022840"/>
    </source>
</evidence>
<dbReference type="InterPro" id="IPR051314">
    <property type="entry name" value="AAA_ATPase_RarA/MGS1/WRNIP1"/>
</dbReference>
<dbReference type="CTD" id="20250267"/>
<evidence type="ECO:0000256" key="3">
    <source>
        <dbReference type="ARBA" id="ARBA00022763"/>
    </source>
</evidence>
<dbReference type="GO" id="GO:0005634">
    <property type="term" value="C:nucleus"/>
    <property type="evidence" value="ECO:0007669"/>
    <property type="project" value="TreeGrafter"/>
</dbReference>
<dbReference type="CDD" id="cd18139">
    <property type="entry name" value="HLD_clamp_RarA"/>
    <property type="match status" value="1"/>
</dbReference>
<dbReference type="InterPro" id="IPR003959">
    <property type="entry name" value="ATPase_AAA_core"/>
</dbReference>
<evidence type="ECO:0000256" key="2">
    <source>
        <dbReference type="ARBA" id="ARBA00022741"/>
    </source>
</evidence>
<feature type="domain" description="UBZ4-type" evidence="10">
    <location>
        <begin position="6"/>
        <end position="33"/>
    </location>
</feature>
<dbReference type="Pfam" id="PF00004">
    <property type="entry name" value="AAA"/>
    <property type="match status" value="1"/>
</dbReference>
<dbReference type="InterPro" id="IPR008921">
    <property type="entry name" value="DNA_pol3_clamp-load_cplx_C"/>
</dbReference>
<dbReference type="Gene3D" id="3.30.160.60">
    <property type="entry name" value="Classic Zinc Finger"/>
    <property type="match status" value="1"/>
</dbReference>
<dbReference type="EMBL" id="KB203796">
    <property type="protein sequence ID" value="ESO83048.1"/>
    <property type="molecule type" value="Genomic_DNA"/>
</dbReference>
<evidence type="ECO:0000256" key="7">
    <source>
        <dbReference type="ARBA" id="ARBA00023204"/>
    </source>
</evidence>
<feature type="region of interest" description="Disordered" evidence="9">
    <location>
        <begin position="32"/>
        <end position="210"/>
    </location>
</feature>
<dbReference type="Gene3D" id="1.10.8.60">
    <property type="match status" value="1"/>
</dbReference>
<dbReference type="GO" id="GO:0008047">
    <property type="term" value="F:enzyme activator activity"/>
    <property type="evidence" value="ECO:0007669"/>
    <property type="project" value="TreeGrafter"/>
</dbReference>
<keyword evidence="5" id="KW-0862">Zinc</keyword>
<dbReference type="KEGG" id="lgi:LOTGIDRAFT_236835"/>
<dbReference type="Gene3D" id="3.40.50.300">
    <property type="entry name" value="P-loop containing nucleotide triphosphate hydrolases"/>
    <property type="match status" value="2"/>
</dbReference>
<proteinExistence type="predicted"/>
<dbReference type="Pfam" id="PF12002">
    <property type="entry name" value="MgsA_C"/>
    <property type="match status" value="1"/>
</dbReference>
<dbReference type="RefSeq" id="XP_009066230.1">
    <property type="nucleotide sequence ID" value="XM_009067982.1"/>
</dbReference>
<evidence type="ECO:0000256" key="5">
    <source>
        <dbReference type="ARBA" id="ARBA00022833"/>
    </source>
</evidence>
<keyword evidence="3 8" id="KW-0227">DNA damage</keyword>
<dbReference type="PANTHER" id="PTHR13779">
    <property type="entry name" value="WERNER HELICASE-INTERACTING PROTEIN 1 FAMILY MEMBER"/>
    <property type="match status" value="1"/>
</dbReference>
<dbReference type="FunFam" id="1.20.272.10:FF:000001">
    <property type="entry name" value="Putative AAA family ATPase"/>
    <property type="match status" value="1"/>
</dbReference>
<protein>
    <recommendedName>
        <fullName evidence="10">UBZ4-type domain-containing protein</fullName>
    </recommendedName>
</protein>
<dbReference type="HOGENOM" id="CLU_017985_0_2_1"/>
<dbReference type="Proteomes" id="UP000030746">
    <property type="component" value="Unassembled WGS sequence"/>
</dbReference>
<dbReference type="SUPFAM" id="SSF48019">
    <property type="entry name" value="post-AAA+ oligomerization domain-like"/>
    <property type="match status" value="1"/>
</dbReference>
<name>V3YY49_LOTGI</name>
<dbReference type="Pfam" id="PF16193">
    <property type="entry name" value="AAA_assoc_2"/>
    <property type="match status" value="1"/>
</dbReference>
<keyword evidence="4 8" id="KW-0863">Zinc-finger</keyword>
<keyword evidence="1" id="KW-0479">Metal-binding</keyword>
<evidence type="ECO:0000313" key="12">
    <source>
        <dbReference type="Proteomes" id="UP000030746"/>
    </source>
</evidence>
<dbReference type="InterPro" id="IPR032423">
    <property type="entry name" value="AAA_assoc_2"/>
</dbReference>
<dbReference type="PROSITE" id="PS51908">
    <property type="entry name" value="ZF_UBZ4"/>
    <property type="match status" value="1"/>
</dbReference>
<dbReference type="PANTHER" id="PTHR13779:SF7">
    <property type="entry name" value="ATPASE WRNIP1"/>
    <property type="match status" value="1"/>
</dbReference>
<dbReference type="OrthoDB" id="10265467at2759"/>
<dbReference type="CDD" id="cd00009">
    <property type="entry name" value="AAA"/>
    <property type="match status" value="1"/>
</dbReference>
<evidence type="ECO:0000256" key="8">
    <source>
        <dbReference type="PROSITE-ProRule" id="PRU01256"/>
    </source>
</evidence>
<dbReference type="InterPro" id="IPR021886">
    <property type="entry name" value="MgsA_C"/>
</dbReference>
<dbReference type="SUPFAM" id="SSF52540">
    <property type="entry name" value="P-loop containing nucleoside triphosphate hydrolases"/>
    <property type="match status" value="1"/>
</dbReference>
<dbReference type="GeneID" id="20250267"/>
<dbReference type="GO" id="GO:0008270">
    <property type="term" value="F:zinc ion binding"/>
    <property type="evidence" value="ECO:0007669"/>
    <property type="project" value="UniProtKB-KW"/>
</dbReference>
<dbReference type="InterPro" id="IPR027417">
    <property type="entry name" value="P-loop_NTPase"/>
</dbReference>
<dbReference type="STRING" id="225164.V3YY49"/>
<dbReference type="GO" id="GO:0006261">
    <property type="term" value="P:DNA-templated DNA replication"/>
    <property type="evidence" value="ECO:0007669"/>
    <property type="project" value="TreeGrafter"/>
</dbReference>
<keyword evidence="2" id="KW-0547">Nucleotide-binding</keyword>
<keyword evidence="6" id="KW-0067">ATP-binding</keyword>
<evidence type="ECO:0000259" key="10">
    <source>
        <dbReference type="PROSITE" id="PS51908"/>
    </source>
</evidence>
<organism evidence="11 12">
    <name type="scientific">Lottia gigantea</name>
    <name type="common">Giant owl limpet</name>
    <dbReference type="NCBI Taxonomy" id="225164"/>
    <lineage>
        <taxon>Eukaryota</taxon>
        <taxon>Metazoa</taxon>
        <taxon>Spiralia</taxon>
        <taxon>Lophotrochozoa</taxon>
        <taxon>Mollusca</taxon>
        <taxon>Gastropoda</taxon>
        <taxon>Patellogastropoda</taxon>
        <taxon>Lottioidea</taxon>
        <taxon>Lottiidae</taxon>
        <taxon>Lottia</taxon>
    </lineage>
</organism>
<dbReference type="GO" id="GO:0000731">
    <property type="term" value="P:DNA synthesis involved in DNA repair"/>
    <property type="evidence" value="ECO:0007669"/>
    <property type="project" value="TreeGrafter"/>
</dbReference>
<dbReference type="Gene3D" id="1.20.272.10">
    <property type="match status" value="1"/>
</dbReference>